<reference evidence="10" key="2">
    <citation type="submission" date="2022-06" db="UniProtKB">
        <authorList>
            <consortium name="EnsemblMetazoa"/>
        </authorList>
    </citation>
    <scope>IDENTIFICATION</scope>
    <source>
        <strain evidence="10">PS312</strain>
    </source>
</reference>
<dbReference type="InterPro" id="IPR019422">
    <property type="entry name" value="7TM_GPCR_serpentine_rcpt_Srh"/>
</dbReference>
<evidence type="ECO:0000256" key="5">
    <source>
        <dbReference type="ARBA" id="ARBA00032681"/>
    </source>
</evidence>
<dbReference type="Proteomes" id="UP000005239">
    <property type="component" value="Unassembled WGS sequence"/>
</dbReference>
<feature type="domain" description="GST N-terminal" evidence="9">
    <location>
        <begin position="242"/>
        <end position="310"/>
    </location>
</feature>
<dbReference type="FunFam" id="3.40.30.10:FF:000123">
    <property type="entry name" value="Glutathione transferase o1"/>
    <property type="match status" value="1"/>
</dbReference>
<dbReference type="GO" id="GO:0045174">
    <property type="term" value="F:glutathione dehydrogenase (ascorbate) activity"/>
    <property type="evidence" value="ECO:0007669"/>
    <property type="project" value="UniProtKB-EC"/>
</dbReference>
<evidence type="ECO:0000256" key="8">
    <source>
        <dbReference type="ARBA" id="ARBA00049544"/>
    </source>
</evidence>
<dbReference type="InterPro" id="IPR050983">
    <property type="entry name" value="GST_Omega/HSP26"/>
</dbReference>
<comment type="catalytic activity">
    <reaction evidence="7">
        <text>methylarsonate + 2 glutathione + H(+) = methylarsonous acid + glutathione disulfide + H2O</text>
        <dbReference type="Rhea" id="RHEA:15969"/>
        <dbReference type="ChEBI" id="CHEBI:15377"/>
        <dbReference type="ChEBI" id="CHEBI:15378"/>
        <dbReference type="ChEBI" id="CHEBI:17826"/>
        <dbReference type="ChEBI" id="CHEBI:33409"/>
        <dbReference type="ChEBI" id="CHEBI:57925"/>
        <dbReference type="ChEBI" id="CHEBI:58297"/>
        <dbReference type="EC" id="1.20.4.2"/>
    </reaction>
</comment>
<accession>A0A8R1V0U1</accession>
<dbReference type="SUPFAM" id="SSF52833">
    <property type="entry name" value="Thioredoxin-like"/>
    <property type="match status" value="1"/>
</dbReference>
<dbReference type="EC" id="1.8.5.1" evidence="2"/>
<dbReference type="AlphaFoldDB" id="A0A2A6B395"/>
<keyword evidence="11" id="KW-1185">Reference proteome</keyword>
<dbReference type="PROSITE" id="PS50404">
    <property type="entry name" value="GST_NTER"/>
    <property type="match status" value="1"/>
</dbReference>
<proteinExistence type="inferred from homology"/>
<reference evidence="11" key="1">
    <citation type="journal article" date="2008" name="Nat. Genet.">
        <title>The Pristionchus pacificus genome provides a unique perspective on nematode lifestyle and parasitism.</title>
        <authorList>
            <person name="Dieterich C."/>
            <person name="Clifton S.W."/>
            <person name="Schuster L.N."/>
            <person name="Chinwalla A."/>
            <person name="Delehaunty K."/>
            <person name="Dinkelacker I."/>
            <person name="Fulton L."/>
            <person name="Fulton R."/>
            <person name="Godfrey J."/>
            <person name="Minx P."/>
            <person name="Mitreva M."/>
            <person name="Roeseler W."/>
            <person name="Tian H."/>
            <person name="Witte H."/>
            <person name="Yang S.P."/>
            <person name="Wilson R.K."/>
            <person name="Sommer R.J."/>
        </authorList>
    </citation>
    <scope>NUCLEOTIDE SEQUENCE [LARGE SCALE GENOMIC DNA]</scope>
    <source>
        <strain evidence="11">PS312</strain>
    </source>
</reference>
<comment type="catalytic activity">
    <reaction evidence="8">
        <text>L-dehydroascorbate + 2 glutathione = glutathione disulfide + L-ascorbate</text>
        <dbReference type="Rhea" id="RHEA:24424"/>
        <dbReference type="ChEBI" id="CHEBI:38290"/>
        <dbReference type="ChEBI" id="CHEBI:57925"/>
        <dbReference type="ChEBI" id="CHEBI:58297"/>
        <dbReference type="ChEBI" id="CHEBI:58539"/>
        <dbReference type="EC" id="1.8.5.1"/>
    </reaction>
</comment>
<dbReference type="InterPro" id="IPR004045">
    <property type="entry name" value="Glutathione_S-Trfase_N"/>
</dbReference>
<evidence type="ECO:0000256" key="4">
    <source>
        <dbReference type="ARBA" id="ARBA00032186"/>
    </source>
</evidence>
<gene>
    <name evidence="10" type="primary">WBGene00281361</name>
</gene>
<dbReference type="EnsemblMetazoa" id="PPA42992.1">
    <property type="protein sequence ID" value="PPA42992.1"/>
    <property type="gene ID" value="WBGene00281361"/>
</dbReference>
<dbReference type="GO" id="GO:0050610">
    <property type="term" value="F:methylarsonate reductase activity"/>
    <property type="evidence" value="ECO:0007669"/>
    <property type="project" value="UniProtKB-EC"/>
</dbReference>
<evidence type="ECO:0000313" key="10">
    <source>
        <dbReference type="EnsemblMetazoa" id="PPA42992.1"/>
    </source>
</evidence>
<evidence type="ECO:0000256" key="3">
    <source>
        <dbReference type="ARBA" id="ARBA00013060"/>
    </source>
</evidence>
<dbReference type="Gene3D" id="3.40.30.10">
    <property type="entry name" value="Glutaredoxin"/>
    <property type="match status" value="1"/>
</dbReference>
<name>A0A2A6B395_PRIPA</name>
<evidence type="ECO:0000313" key="11">
    <source>
        <dbReference type="Proteomes" id="UP000005239"/>
    </source>
</evidence>
<dbReference type="PANTHER" id="PTHR43968:SF6">
    <property type="entry name" value="GLUTATHIONE S-TRANSFERASE OMEGA"/>
    <property type="match status" value="1"/>
</dbReference>
<comment type="catalytic activity">
    <reaction evidence="6">
        <text>RX + glutathione = an S-substituted glutathione + a halide anion + H(+)</text>
        <dbReference type="Rhea" id="RHEA:16437"/>
        <dbReference type="ChEBI" id="CHEBI:15378"/>
        <dbReference type="ChEBI" id="CHEBI:16042"/>
        <dbReference type="ChEBI" id="CHEBI:17792"/>
        <dbReference type="ChEBI" id="CHEBI:57925"/>
        <dbReference type="ChEBI" id="CHEBI:90779"/>
        <dbReference type="EC" id="2.5.1.18"/>
    </reaction>
</comment>
<dbReference type="Pfam" id="PF02798">
    <property type="entry name" value="GST_N"/>
    <property type="match status" value="1"/>
</dbReference>
<evidence type="ECO:0000259" key="9">
    <source>
        <dbReference type="PROSITE" id="PS50404"/>
    </source>
</evidence>
<organism evidence="10 11">
    <name type="scientific">Pristionchus pacificus</name>
    <name type="common">Parasitic nematode worm</name>
    <dbReference type="NCBI Taxonomy" id="54126"/>
    <lineage>
        <taxon>Eukaryota</taxon>
        <taxon>Metazoa</taxon>
        <taxon>Ecdysozoa</taxon>
        <taxon>Nematoda</taxon>
        <taxon>Chromadorea</taxon>
        <taxon>Rhabditida</taxon>
        <taxon>Rhabditina</taxon>
        <taxon>Diplogasteromorpha</taxon>
        <taxon>Diplogasteroidea</taxon>
        <taxon>Neodiplogasteridae</taxon>
        <taxon>Pristionchus</taxon>
    </lineage>
</organism>
<evidence type="ECO:0000256" key="1">
    <source>
        <dbReference type="ARBA" id="ARBA00011067"/>
    </source>
</evidence>
<dbReference type="GO" id="GO:0004364">
    <property type="term" value="F:glutathione transferase activity"/>
    <property type="evidence" value="ECO:0007669"/>
    <property type="project" value="UniProtKB-EC"/>
</dbReference>
<evidence type="ECO:0000256" key="2">
    <source>
        <dbReference type="ARBA" id="ARBA00012436"/>
    </source>
</evidence>
<accession>A0A2A6B395</accession>
<comment type="similarity">
    <text evidence="1">Belongs to the GST superfamily. Omega family.</text>
</comment>
<dbReference type="InterPro" id="IPR036249">
    <property type="entry name" value="Thioredoxin-like_sf"/>
</dbReference>
<dbReference type="Pfam" id="PF10318">
    <property type="entry name" value="7TM_GPCR_Srh"/>
    <property type="match status" value="1"/>
</dbReference>
<sequence>MKVFISLSAQNALFSAQKVLFLFSFVLNAISLTCLLKRTPAHQDVIRNYLILLQIMIITFDIVFDAAVEPMPLFPIAGGYCCGWLCTVGIPPTLTMRCFYSFALAIFYGPALYYTMKTIDQATVERVIDDSDLGWVRGRGLYHFEPKGLVTTGLGLTLTASPNRSEASTKAIKRSLKILFIQVFVPASMFGGSATVIGIGIATHDLVPFGRTSHQATGMVKIIGNNTPALRKGDPEPPLAPGCARIYSMRFCPWAERAVLYAAAKGIEVEIVNINLAEKPVWHFNKHPQGKMPAFEKDGKATDYNFFNIQ</sequence>
<dbReference type="PANTHER" id="PTHR43968">
    <property type="match status" value="1"/>
</dbReference>
<evidence type="ECO:0000256" key="6">
    <source>
        <dbReference type="ARBA" id="ARBA00047960"/>
    </source>
</evidence>
<evidence type="ECO:0000256" key="7">
    <source>
        <dbReference type="ARBA" id="ARBA00048353"/>
    </source>
</evidence>
<dbReference type="EC" id="1.20.4.2" evidence="3"/>
<protein>
    <recommendedName>
        <fullName evidence="4">Glutathione-dependent dehydroascorbate reductase</fullName>
        <ecNumber evidence="3">1.20.4.2</ecNumber>
        <ecNumber evidence="2">1.8.5.1</ecNumber>
    </recommendedName>
    <alternativeName>
        <fullName evidence="5">Monomethylarsonic acid reductase</fullName>
    </alternativeName>
</protein>